<dbReference type="STRING" id="1616788.AR543_07500"/>
<dbReference type="EMBL" id="CP013023">
    <property type="protein sequence ID" value="ANF98689.1"/>
    <property type="molecule type" value="Genomic_DNA"/>
</dbReference>
<dbReference type="CDD" id="cd02440">
    <property type="entry name" value="AdoMet_MTases"/>
    <property type="match status" value="1"/>
</dbReference>
<keyword evidence="3" id="KW-1185">Reference proteome</keyword>
<protein>
    <submittedName>
        <fullName evidence="2">Methyltransferase</fullName>
    </submittedName>
</protein>
<proteinExistence type="predicted"/>
<reference evidence="3" key="1">
    <citation type="submission" date="2015-10" db="EMBL/GenBank/DDBJ databases">
        <title>Genome of Paenibacillus bovis sp. nov.</title>
        <authorList>
            <person name="Wu Z."/>
            <person name="Gao C."/>
            <person name="Liu Z."/>
            <person name="Zheng H."/>
        </authorList>
    </citation>
    <scope>NUCLEOTIDE SEQUENCE [LARGE SCALE GENOMIC DNA]</scope>
    <source>
        <strain evidence="3">BD3526</strain>
    </source>
</reference>
<organism evidence="2 3">
    <name type="scientific">Paenibacillus bovis</name>
    <dbReference type="NCBI Taxonomy" id="1616788"/>
    <lineage>
        <taxon>Bacteria</taxon>
        <taxon>Bacillati</taxon>
        <taxon>Bacillota</taxon>
        <taxon>Bacilli</taxon>
        <taxon>Bacillales</taxon>
        <taxon>Paenibacillaceae</taxon>
        <taxon>Paenibacillus</taxon>
    </lineage>
</organism>
<dbReference type="Pfam" id="PF13847">
    <property type="entry name" value="Methyltransf_31"/>
    <property type="match status" value="1"/>
</dbReference>
<dbReference type="RefSeq" id="WP_060536684.1">
    <property type="nucleotide sequence ID" value="NZ_CP013023.1"/>
</dbReference>
<dbReference type="InterPro" id="IPR029063">
    <property type="entry name" value="SAM-dependent_MTases_sf"/>
</dbReference>
<keyword evidence="2" id="KW-0808">Transferase</keyword>
<keyword evidence="2" id="KW-0489">Methyltransferase</keyword>
<dbReference type="PANTHER" id="PTHR43591:SF24">
    <property type="entry name" value="2-METHOXY-6-POLYPRENYL-1,4-BENZOQUINOL METHYLASE, MITOCHONDRIAL"/>
    <property type="match status" value="1"/>
</dbReference>
<evidence type="ECO:0000259" key="1">
    <source>
        <dbReference type="Pfam" id="PF13847"/>
    </source>
</evidence>
<reference evidence="2 3" key="2">
    <citation type="journal article" date="2016" name="Int. J. Syst. Evol. Microbiol.">
        <title>Paenibacillus bovis sp. nov., isolated from raw yak (Bos grunniens) milk.</title>
        <authorList>
            <person name="Gao C."/>
            <person name="Han J."/>
            <person name="Liu Z."/>
            <person name="Xu X."/>
            <person name="Hang F."/>
            <person name="Wu Z."/>
        </authorList>
    </citation>
    <scope>NUCLEOTIDE SEQUENCE [LARGE SCALE GENOMIC DNA]</scope>
    <source>
        <strain evidence="2 3">BD3526</strain>
    </source>
</reference>
<evidence type="ECO:0000313" key="2">
    <source>
        <dbReference type="EMBL" id="ANF98689.1"/>
    </source>
</evidence>
<dbReference type="AlphaFoldDB" id="A0A172ZMB3"/>
<dbReference type="SUPFAM" id="SSF53335">
    <property type="entry name" value="S-adenosyl-L-methionine-dependent methyltransferases"/>
    <property type="match status" value="1"/>
</dbReference>
<dbReference type="Proteomes" id="UP000078148">
    <property type="component" value="Chromosome"/>
</dbReference>
<gene>
    <name evidence="2" type="ORF">AR543_07500</name>
</gene>
<dbReference type="OrthoDB" id="5106431at2"/>
<sequence>MLQALVAIESYRNAGPPLPFSAPWLNHLVSAEERIVNLERVNTLQELNEANPVLDYVERTLRILDQLRVSFWLRDIVEETLMWSETAKGGSARERIRWQEQGINLFVHNEGSAELYERAAIEPEHDRTRLVTALIRTHGLLGQYLRGEVPFYENHTLTEIVAEGILSPEEMKSTLLVLNRCVIEAVSTELWQRVRDELVQLIHAIAYGEQPENVTVQDRILRLRTGSAAYGENTLEQLEQLRRQIDIDQAFEQLADRTFWYVEAALKDFSMEEFSKIFLLISSQIGEQVRHISFERLMNSMYYDYRGTKKINLYKKRIIEKYLADWGWDELRTGRLDLSSPHLTYELTIEPHIADTVFFNFAFSPAAEKLIEFCMEAEKSPLYEKAVLMLFDLFDLRRDAYDRFHNEDSYLETMNQTIDYKKLLLRDVVGQTVLDIGPGGGIMLDLLEAEMPEVRAIGIDISENVIESLNRKKQREGHQWEVVKGDALALQEYVTPGSVDTILFSSILHELYSYVPFQGRKFNLDTVAAALRSAFEVLSVGGRIIIRDGIMTEPTVQQRKITFLEEGGMTALERYAEDFEGREIQYEIMGGNQVMMPVNDAMEFLYTYTWGEEAYVHEVQEQFGYMTPTQYRTLISDTLGEQANIVHMEAFLQEGYTEALCHRIQLQDEWDEEVRLPNSTCIIVIEKLPGDIQ</sequence>
<evidence type="ECO:0000313" key="3">
    <source>
        <dbReference type="Proteomes" id="UP000078148"/>
    </source>
</evidence>
<dbReference type="GO" id="GO:0032259">
    <property type="term" value="P:methylation"/>
    <property type="evidence" value="ECO:0007669"/>
    <property type="project" value="UniProtKB-KW"/>
</dbReference>
<dbReference type="GO" id="GO:0008168">
    <property type="term" value="F:methyltransferase activity"/>
    <property type="evidence" value="ECO:0007669"/>
    <property type="project" value="UniProtKB-KW"/>
</dbReference>
<dbReference type="InterPro" id="IPR025714">
    <property type="entry name" value="Methyltranfer_dom"/>
</dbReference>
<dbReference type="KEGG" id="pbv:AR543_07500"/>
<name>A0A172ZMB3_9BACL</name>
<dbReference type="Gene3D" id="3.40.50.150">
    <property type="entry name" value="Vaccinia Virus protein VP39"/>
    <property type="match status" value="1"/>
</dbReference>
<dbReference type="NCBIfam" id="NF005379">
    <property type="entry name" value="PRK06922.1"/>
    <property type="match status" value="1"/>
</dbReference>
<accession>A0A172ZMB3</accession>
<feature type="domain" description="Methyltransferase" evidence="1">
    <location>
        <begin position="430"/>
        <end position="550"/>
    </location>
</feature>
<dbReference type="PANTHER" id="PTHR43591">
    <property type="entry name" value="METHYLTRANSFERASE"/>
    <property type="match status" value="1"/>
</dbReference>